<keyword evidence="6" id="KW-0333">Golgi apparatus</keyword>
<dbReference type="InterPro" id="IPR024602">
    <property type="entry name" value="COG_su2_N"/>
</dbReference>
<protein>
    <recommendedName>
        <fullName evidence="3">Conserved oligomeric Golgi complex subunit 2</fullName>
    </recommendedName>
    <alternativeName>
        <fullName evidence="8">Component of oligomeric Golgi complex 2</fullName>
    </alternativeName>
</protein>
<keyword evidence="7" id="KW-0472">Membrane</keyword>
<evidence type="ECO:0000256" key="4">
    <source>
        <dbReference type="ARBA" id="ARBA00022448"/>
    </source>
</evidence>
<evidence type="ECO:0000256" key="8">
    <source>
        <dbReference type="ARBA" id="ARBA00031344"/>
    </source>
</evidence>
<organism evidence="11 12">
    <name type="scientific">Heracleum sosnowskyi</name>
    <dbReference type="NCBI Taxonomy" id="360622"/>
    <lineage>
        <taxon>Eukaryota</taxon>
        <taxon>Viridiplantae</taxon>
        <taxon>Streptophyta</taxon>
        <taxon>Embryophyta</taxon>
        <taxon>Tracheophyta</taxon>
        <taxon>Spermatophyta</taxon>
        <taxon>Magnoliopsida</taxon>
        <taxon>eudicotyledons</taxon>
        <taxon>Gunneridae</taxon>
        <taxon>Pentapetalae</taxon>
        <taxon>asterids</taxon>
        <taxon>campanulids</taxon>
        <taxon>Apiales</taxon>
        <taxon>Apiaceae</taxon>
        <taxon>Apioideae</taxon>
        <taxon>apioid superclade</taxon>
        <taxon>Tordylieae</taxon>
        <taxon>Tordyliinae</taxon>
        <taxon>Heracleum</taxon>
    </lineage>
</organism>
<dbReference type="Proteomes" id="UP001237642">
    <property type="component" value="Unassembled WGS sequence"/>
</dbReference>
<dbReference type="EMBL" id="JAUIZM010000007">
    <property type="protein sequence ID" value="KAK1376018.1"/>
    <property type="molecule type" value="Genomic_DNA"/>
</dbReference>
<keyword evidence="12" id="KW-1185">Reference proteome</keyword>
<dbReference type="Pfam" id="PF12022">
    <property type="entry name" value="COG2_C"/>
    <property type="match status" value="1"/>
</dbReference>
<evidence type="ECO:0000256" key="5">
    <source>
        <dbReference type="ARBA" id="ARBA00022927"/>
    </source>
</evidence>
<evidence type="ECO:0000313" key="11">
    <source>
        <dbReference type="EMBL" id="KAK1376018.1"/>
    </source>
</evidence>
<dbReference type="InterPro" id="IPR009316">
    <property type="entry name" value="COG2"/>
</dbReference>
<dbReference type="InterPro" id="IPR024603">
    <property type="entry name" value="COG_complex_COG2_C"/>
</dbReference>
<evidence type="ECO:0000256" key="2">
    <source>
        <dbReference type="ARBA" id="ARBA00007603"/>
    </source>
</evidence>
<dbReference type="PANTHER" id="PTHR12961:SF0">
    <property type="entry name" value="CONSERVED OLIGOMERIC GOLGI COMPLEX SUBUNIT 2"/>
    <property type="match status" value="1"/>
</dbReference>
<evidence type="ECO:0000256" key="7">
    <source>
        <dbReference type="ARBA" id="ARBA00023136"/>
    </source>
</evidence>
<evidence type="ECO:0000256" key="1">
    <source>
        <dbReference type="ARBA" id="ARBA00004395"/>
    </source>
</evidence>
<comment type="similarity">
    <text evidence="2">Belongs to the COG2 family.</text>
</comment>
<name>A0AAD8I134_9APIA</name>
<dbReference type="GO" id="GO:0000139">
    <property type="term" value="C:Golgi membrane"/>
    <property type="evidence" value="ECO:0007669"/>
    <property type="project" value="UniProtKB-SubCell"/>
</dbReference>
<comment type="caution">
    <text evidence="11">The sequence shown here is derived from an EMBL/GenBank/DDBJ whole genome shotgun (WGS) entry which is preliminary data.</text>
</comment>
<dbReference type="GO" id="GO:0015031">
    <property type="term" value="P:protein transport"/>
    <property type="evidence" value="ECO:0007669"/>
    <property type="project" value="UniProtKB-KW"/>
</dbReference>
<feature type="domain" description="Conserved oligomeric Golgi complex subunit 2 N-terminal" evidence="9">
    <location>
        <begin position="31"/>
        <end position="105"/>
    </location>
</feature>
<evidence type="ECO:0000256" key="3">
    <source>
        <dbReference type="ARBA" id="ARBA00020977"/>
    </source>
</evidence>
<feature type="domain" description="COG complex component COG2 C-terminal" evidence="10">
    <location>
        <begin position="406"/>
        <end position="714"/>
    </location>
</feature>
<comment type="subcellular location">
    <subcellularLocation>
        <location evidence="1">Golgi apparatus membrane</location>
        <topology evidence="1">Peripheral membrane protein</topology>
    </subcellularLocation>
</comment>
<dbReference type="AlphaFoldDB" id="A0AAD8I134"/>
<evidence type="ECO:0000313" key="12">
    <source>
        <dbReference type="Proteomes" id="UP001237642"/>
    </source>
</evidence>
<gene>
    <name evidence="11" type="ORF">POM88_032211</name>
</gene>
<reference evidence="11" key="1">
    <citation type="submission" date="2023-02" db="EMBL/GenBank/DDBJ databases">
        <title>Genome of toxic invasive species Heracleum sosnowskyi carries increased number of genes despite the absence of recent whole-genome duplications.</title>
        <authorList>
            <person name="Schelkunov M."/>
            <person name="Shtratnikova V."/>
            <person name="Makarenko M."/>
            <person name="Klepikova A."/>
            <person name="Omelchenko D."/>
            <person name="Novikova G."/>
            <person name="Obukhova E."/>
            <person name="Bogdanov V."/>
            <person name="Penin A."/>
            <person name="Logacheva M."/>
        </authorList>
    </citation>
    <scope>NUCLEOTIDE SEQUENCE</scope>
    <source>
        <strain evidence="11">Hsosn_3</strain>
        <tissue evidence="11">Leaf</tissue>
    </source>
</reference>
<evidence type="ECO:0000259" key="9">
    <source>
        <dbReference type="Pfam" id="PF06148"/>
    </source>
</evidence>
<keyword evidence="5" id="KW-0653">Protein transport</keyword>
<proteinExistence type="inferred from homology"/>
<dbReference type="PANTHER" id="PTHR12961">
    <property type="entry name" value="CONSERVED OLIGOMERIC GOLGI COMPLEX COMPONENT 2"/>
    <property type="match status" value="1"/>
</dbReference>
<reference evidence="11" key="2">
    <citation type="submission" date="2023-05" db="EMBL/GenBank/DDBJ databases">
        <authorList>
            <person name="Schelkunov M.I."/>
        </authorList>
    </citation>
    <scope>NUCLEOTIDE SEQUENCE</scope>
    <source>
        <strain evidence="11">Hsosn_3</strain>
        <tissue evidence="11">Leaf</tissue>
    </source>
</reference>
<dbReference type="GO" id="GO:0007030">
    <property type="term" value="P:Golgi organization"/>
    <property type="evidence" value="ECO:0007669"/>
    <property type="project" value="InterPro"/>
</dbReference>
<keyword evidence="4" id="KW-0813">Transport</keyword>
<evidence type="ECO:0000259" key="10">
    <source>
        <dbReference type="Pfam" id="PF12022"/>
    </source>
</evidence>
<dbReference type="GO" id="GO:0017119">
    <property type="term" value="C:Golgi transport complex"/>
    <property type="evidence" value="ECO:0007669"/>
    <property type="project" value="TreeGrafter"/>
</dbReference>
<evidence type="ECO:0000256" key="6">
    <source>
        <dbReference type="ARBA" id="ARBA00023034"/>
    </source>
</evidence>
<dbReference type="Pfam" id="PF06148">
    <property type="entry name" value="COG2_N"/>
    <property type="match status" value="1"/>
</dbReference>
<accession>A0AAD8I134</accession>
<dbReference type="GO" id="GO:0006891">
    <property type="term" value="P:intra-Golgi vesicle-mediated transport"/>
    <property type="evidence" value="ECO:0007669"/>
    <property type="project" value="TreeGrafter"/>
</dbReference>
<sequence length="752" mass="84589">MPYLHTQSPESPTLLRKGIDLFGDPIDSHPLWLKQSCFVDPNFDPESYIADLRTFVPLETLRSELRSHLSSLNHELIELINRDYADFVNLSTKLVDVDASVVRMRAPLSELREKIVVFCAAVENSLVALKNGLQQRAEAAAAREVLELLLDTFHVVSKVEKLIKELPSLPADWSNGDVNLVEMGHLSNGSGTHLRETQSMLLERIACEMNRLKFYITHAQNLPFILSMEKRIQSACLLLDASLGHCFVEGLEHRDDNAIYNCLRAYAAIDNTCNAEEIFRSTIVAPQVRKIIAHNLSAETSGDELEVDYIKINQFIEEDCKFLLEISSRENSGLHVFSFLGNSILKEVLMEIQKVKPGAFSPGRPAEFLKNYKSSLDFLGKLEGYCPSRYAIAKFRAEPVFVDFMKQWNIGVYFSLRFQEIAGTLDTALMLSSLLPVHDSNSDQGEASELTLRQSVSLLACLRTCWSEDVLVISCSDKFLKLSLQLISRYSNWLSAGLAARKVPNSGSNPGSEWAASVASDDLVYVIHDVNCLAEEVCGNYLDHVLDLIKSCSPEVLNLVKQSILQGGTSLKDLVPQVINSITEMMVEKSVDVLEQLKGISATYRRSYKPPPVRHSVYVSQLLRPLKDFLDGEKATKYLPRETRNELIHRAAFDITTQYHGLATNLVNLARKTESSLQKMRIAVKQRRGGWESETLDNTVLETDKFCMQLLLDIQEYGRNLSTLGVDARMIPAYCDFWKCVATSERQNAITF</sequence>